<dbReference type="AlphaFoldDB" id="A0A7S3VCK3"/>
<gene>
    <name evidence="7" type="ORF">CDEB00056_LOCUS15821</name>
</gene>
<dbReference type="SUPFAM" id="SSF46785">
    <property type="entry name" value="Winged helix' DNA-binding domain"/>
    <property type="match status" value="1"/>
</dbReference>
<comment type="similarity">
    <text evidence="4">Belongs to the HSF family.</text>
</comment>
<evidence type="ECO:0000256" key="4">
    <source>
        <dbReference type="RuleBase" id="RU004020"/>
    </source>
</evidence>
<dbReference type="PANTHER" id="PTHR10015:SF206">
    <property type="entry name" value="HSF-TYPE DNA-BINDING DOMAIN-CONTAINING PROTEIN"/>
    <property type="match status" value="1"/>
</dbReference>
<protein>
    <recommendedName>
        <fullName evidence="6">HSF-type DNA-binding domain-containing protein</fullName>
    </recommendedName>
</protein>
<evidence type="ECO:0000259" key="6">
    <source>
        <dbReference type="SMART" id="SM00415"/>
    </source>
</evidence>
<keyword evidence="3" id="KW-0539">Nucleus</keyword>
<dbReference type="InterPro" id="IPR036388">
    <property type="entry name" value="WH-like_DNA-bd_sf"/>
</dbReference>
<reference evidence="7" key="1">
    <citation type="submission" date="2021-01" db="EMBL/GenBank/DDBJ databases">
        <authorList>
            <person name="Corre E."/>
            <person name="Pelletier E."/>
            <person name="Niang G."/>
            <person name="Scheremetjew M."/>
            <person name="Finn R."/>
            <person name="Kale V."/>
            <person name="Holt S."/>
            <person name="Cochrane G."/>
            <person name="Meng A."/>
            <person name="Brown T."/>
            <person name="Cohen L."/>
        </authorList>
    </citation>
    <scope>NUCLEOTIDE SEQUENCE</scope>
    <source>
        <strain evidence="7">MM31A-1</strain>
    </source>
</reference>
<accession>A0A7S3VCK3</accession>
<organism evidence="7">
    <name type="scientific">Chaetoceros debilis</name>
    <dbReference type="NCBI Taxonomy" id="122233"/>
    <lineage>
        <taxon>Eukaryota</taxon>
        <taxon>Sar</taxon>
        <taxon>Stramenopiles</taxon>
        <taxon>Ochrophyta</taxon>
        <taxon>Bacillariophyta</taxon>
        <taxon>Coscinodiscophyceae</taxon>
        <taxon>Chaetocerotophycidae</taxon>
        <taxon>Chaetocerotales</taxon>
        <taxon>Chaetocerotaceae</taxon>
        <taxon>Chaetoceros</taxon>
    </lineage>
</organism>
<evidence type="ECO:0000313" key="7">
    <source>
        <dbReference type="EMBL" id="CAE0470968.1"/>
    </source>
</evidence>
<evidence type="ECO:0000256" key="3">
    <source>
        <dbReference type="ARBA" id="ARBA00023242"/>
    </source>
</evidence>
<dbReference type="GO" id="GO:0043565">
    <property type="term" value="F:sequence-specific DNA binding"/>
    <property type="evidence" value="ECO:0007669"/>
    <property type="project" value="InterPro"/>
</dbReference>
<dbReference type="Gene3D" id="1.10.10.10">
    <property type="entry name" value="Winged helix-like DNA-binding domain superfamily/Winged helix DNA-binding domain"/>
    <property type="match status" value="1"/>
</dbReference>
<dbReference type="SMART" id="SM00415">
    <property type="entry name" value="HSF"/>
    <property type="match status" value="1"/>
</dbReference>
<feature type="domain" description="HSF-type DNA-binding" evidence="6">
    <location>
        <begin position="93"/>
        <end position="191"/>
    </location>
</feature>
<dbReference type="PRINTS" id="PR00056">
    <property type="entry name" value="HSFDOMAIN"/>
</dbReference>
<feature type="region of interest" description="Disordered" evidence="5">
    <location>
        <begin position="231"/>
        <end position="255"/>
    </location>
</feature>
<dbReference type="Pfam" id="PF00447">
    <property type="entry name" value="HSF_DNA-bind"/>
    <property type="match status" value="1"/>
</dbReference>
<evidence type="ECO:0000256" key="2">
    <source>
        <dbReference type="ARBA" id="ARBA00023125"/>
    </source>
</evidence>
<proteinExistence type="inferred from homology"/>
<dbReference type="GO" id="GO:0005634">
    <property type="term" value="C:nucleus"/>
    <property type="evidence" value="ECO:0007669"/>
    <property type="project" value="UniProtKB-SubCell"/>
</dbReference>
<dbReference type="GO" id="GO:0003700">
    <property type="term" value="F:DNA-binding transcription factor activity"/>
    <property type="evidence" value="ECO:0007669"/>
    <property type="project" value="InterPro"/>
</dbReference>
<dbReference type="PANTHER" id="PTHR10015">
    <property type="entry name" value="HEAT SHOCK TRANSCRIPTION FACTOR"/>
    <property type="match status" value="1"/>
</dbReference>
<name>A0A7S3VCK3_9STRA</name>
<dbReference type="EMBL" id="HBIO01020543">
    <property type="protein sequence ID" value="CAE0470968.1"/>
    <property type="molecule type" value="Transcribed_RNA"/>
</dbReference>
<dbReference type="InterPro" id="IPR036390">
    <property type="entry name" value="WH_DNA-bd_sf"/>
</dbReference>
<dbReference type="InterPro" id="IPR000232">
    <property type="entry name" value="HSF_DNA-bd"/>
</dbReference>
<comment type="subcellular location">
    <subcellularLocation>
        <location evidence="1">Nucleus</location>
    </subcellularLocation>
</comment>
<dbReference type="FunFam" id="1.10.10.10:FF:000479">
    <property type="entry name" value="Predicted protein"/>
    <property type="match status" value="1"/>
</dbReference>
<evidence type="ECO:0000256" key="1">
    <source>
        <dbReference type="ARBA" id="ARBA00004123"/>
    </source>
</evidence>
<evidence type="ECO:0000256" key="5">
    <source>
        <dbReference type="SAM" id="MobiDB-lite"/>
    </source>
</evidence>
<sequence length="512" mass="57738">MHTTHVLHDHHLTVPLRKDAKRIKRKRKTKRPAGLTANGHARQFVKHTYVDRSNEYYAETREVDHEKEMEIYRRAYLPKLNGDQKKSSAQVVKRKAFPLKLQYMLTLVEEQGMQRIVSWLPHGRGFIIRDAEKFSLEVMAKYFRQTKLSSFVRQLNIYGFTRIYQGKDKGAYYHEYFLRGKLSLSTSIVRSKVKGNKIRAASSPDDEPDFYAMKSMPPYFSLRRKCASRRPSMTTCSSSTTSNFSSCGNSSCRRPSMTTCSSSTTSNLSSCGNSSCSDGFRYSNSNQKRHSSHPEESDQAIKGILPDPNLCISSGIVPDVSSELRCNDPSYSNFMETLGSKLACLPNNVFSGSTPHRQMPPHTFGPKIPGPMIARGEFHAEEELPKCSMDSPCYPNIAFSASTPVRHLPPQELEHEITGSTKSLGELDVRLPDSLKPHLSSIPEMIESRMATSTSSNIDTEPIFDLAPEMSDLVLDSMTKEINWDLFHAKSMELDDDWSDVSLSDEVLCDGL</sequence>
<keyword evidence="2" id="KW-0238">DNA-binding</keyword>